<comment type="catalytic activity">
    <reaction evidence="1 8">
        <text>[(1-&gt;4)-alpha-D-glucosyl](n) + ADP-alpha-D-glucose = [(1-&gt;4)-alpha-D-glucosyl](n+1) + ADP + H(+)</text>
        <dbReference type="Rhea" id="RHEA:18189"/>
        <dbReference type="Rhea" id="RHEA-COMP:9584"/>
        <dbReference type="Rhea" id="RHEA-COMP:9587"/>
        <dbReference type="ChEBI" id="CHEBI:15378"/>
        <dbReference type="ChEBI" id="CHEBI:15444"/>
        <dbReference type="ChEBI" id="CHEBI:57498"/>
        <dbReference type="ChEBI" id="CHEBI:456216"/>
        <dbReference type="EC" id="2.4.1.21"/>
    </reaction>
</comment>
<evidence type="ECO:0000256" key="7">
    <source>
        <dbReference type="ARBA" id="ARBA00023056"/>
    </source>
</evidence>
<evidence type="ECO:0000259" key="10">
    <source>
        <dbReference type="Pfam" id="PF00534"/>
    </source>
</evidence>
<dbReference type="PANTHER" id="PTHR45825">
    <property type="entry name" value="GRANULE-BOUND STARCH SYNTHASE 1, CHLOROPLASTIC/AMYLOPLASTIC"/>
    <property type="match status" value="1"/>
</dbReference>
<evidence type="ECO:0000313" key="12">
    <source>
        <dbReference type="EMBL" id="RBP43203.1"/>
    </source>
</evidence>
<evidence type="ECO:0000256" key="9">
    <source>
        <dbReference type="SAM" id="MobiDB-lite"/>
    </source>
</evidence>
<dbReference type="GO" id="GO:0005978">
    <property type="term" value="P:glycogen biosynthetic process"/>
    <property type="evidence" value="ECO:0007669"/>
    <property type="project" value="UniProtKB-UniRule"/>
</dbReference>
<evidence type="ECO:0000256" key="2">
    <source>
        <dbReference type="ARBA" id="ARBA00002764"/>
    </source>
</evidence>
<proteinExistence type="inferred from homology"/>
<dbReference type="InterPro" id="IPR001296">
    <property type="entry name" value="Glyco_trans_1"/>
</dbReference>
<dbReference type="UniPathway" id="UPA00164"/>
<dbReference type="Proteomes" id="UP000253628">
    <property type="component" value="Unassembled WGS sequence"/>
</dbReference>
<comment type="pathway">
    <text evidence="3 8">Glycan biosynthesis; glycogen biosynthesis.</text>
</comment>
<evidence type="ECO:0000259" key="11">
    <source>
        <dbReference type="Pfam" id="PF08323"/>
    </source>
</evidence>
<dbReference type="NCBIfam" id="NF001899">
    <property type="entry name" value="PRK00654.1-2"/>
    <property type="match status" value="1"/>
</dbReference>
<evidence type="ECO:0000256" key="3">
    <source>
        <dbReference type="ARBA" id="ARBA00004964"/>
    </source>
</evidence>
<dbReference type="CDD" id="cd03791">
    <property type="entry name" value="GT5_Glycogen_synthase_DULL1-like"/>
    <property type="match status" value="1"/>
</dbReference>
<keyword evidence="5 8" id="KW-0328">Glycosyltransferase</keyword>
<evidence type="ECO:0000256" key="5">
    <source>
        <dbReference type="ARBA" id="ARBA00022676"/>
    </source>
</evidence>
<organism evidence="12 13">
    <name type="scientific">Eoetvoesiella caeni</name>
    <dbReference type="NCBI Taxonomy" id="645616"/>
    <lineage>
        <taxon>Bacteria</taxon>
        <taxon>Pseudomonadati</taxon>
        <taxon>Pseudomonadota</taxon>
        <taxon>Betaproteobacteria</taxon>
        <taxon>Burkholderiales</taxon>
        <taxon>Alcaligenaceae</taxon>
        <taxon>Eoetvoesiella</taxon>
    </lineage>
</organism>
<dbReference type="InterPro" id="IPR013534">
    <property type="entry name" value="Starch_synth_cat_dom"/>
</dbReference>
<dbReference type="Pfam" id="PF00534">
    <property type="entry name" value="Glycos_transf_1"/>
    <property type="match status" value="1"/>
</dbReference>
<comment type="caution">
    <text evidence="12">The sequence shown here is derived from an EMBL/GenBank/DDBJ whole genome shotgun (WGS) entry which is preliminary data.</text>
</comment>
<comment type="function">
    <text evidence="2 8">Synthesizes alpha-1,4-glucan chains using ADP-glucose.</text>
</comment>
<dbReference type="SUPFAM" id="SSF53756">
    <property type="entry name" value="UDP-Glycosyltransferase/glycogen phosphorylase"/>
    <property type="match status" value="1"/>
</dbReference>
<keyword evidence="7 8" id="KW-0320">Glycogen biosynthesis</keyword>
<evidence type="ECO:0000256" key="6">
    <source>
        <dbReference type="ARBA" id="ARBA00022679"/>
    </source>
</evidence>
<evidence type="ECO:0000256" key="4">
    <source>
        <dbReference type="ARBA" id="ARBA00010281"/>
    </source>
</evidence>
<dbReference type="Pfam" id="PF08323">
    <property type="entry name" value="Glyco_transf_5"/>
    <property type="match status" value="1"/>
</dbReference>
<dbReference type="GO" id="GO:0004373">
    <property type="term" value="F:alpha-1,4-glucan glucosyltransferase (UDP-glucose donor) activity"/>
    <property type="evidence" value="ECO:0007669"/>
    <property type="project" value="InterPro"/>
</dbReference>
<feature type="region of interest" description="Disordered" evidence="9">
    <location>
        <begin position="527"/>
        <end position="552"/>
    </location>
</feature>
<dbReference type="HAMAP" id="MF_00484">
    <property type="entry name" value="Glycogen_synth"/>
    <property type="match status" value="1"/>
</dbReference>
<evidence type="ECO:0000256" key="1">
    <source>
        <dbReference type="ARBA" id="ARBA00001478"/>
    </source>
</evidence>
<name>A0A366HJV7_9BURK</name>
<reference evidence="12 13" key="1">
    <citation type="submission" date="2018-06" db="EMBL/GenBank/DDBJ databases">
        <title>Genomic Encyclopedia of Type Strains, Phase IV (KMG-IV): sequencing the most valuable type-strain genomes for metagenomic binning, comparative biology and taxonomic classification.</title>
        <authorList>
            <person name="Goeker M."/>
        </authorList>
    </citation>
    <scope>NUCLEOTIDE SEQUENCE [LARGE SCALE GENOMIC DNA]</scope>
    <source>
        <strain evidence="12 13">DSM 25520</strain>
    </source>
</reference>
<dbReference type="Gene3D" id="3.40.50.2000">
    <property type="entry name" value="Glycogen Phosphorylase B"/>
    <property type="match status" value="2"/>
</dbReference>
<feature type="compositionally biased region" description="Basic residues" evidence="9">
    <location>
        <begin position="529"/>
        <end position="540"/>
    </location>
</feature>
<dbReference type="EC" id="2.4.1.21" evidence="8"/>
<evidence type="ECO:0000313" key="13">
    <source>
        <dbReference type="Proteomes" id="UP000253628"/>
    </source>
</evidence>
<dbReference type="InterPro" id="IPR011835">
    <property type="entry name" value="GS/SS"/>
</dbReference>
<dbReference type="RefSeq" id="WP_170139802.1">
    <property type="nucleotide sequence ID" value="NZ_JACCEU010000001.1"/>
</dbReference>
<protein>
    <recommendedName>
        <fullName evidence="8">Glycogen synthase</fullName>
        <ecNumber evidence="8">2.4.1.21</ecNumber>
    </recommendedName>
    <alternativeName>
        <fullName evidence="8">Starch [bacterial glycogen] synthase</fullName>
    </alternativeName>
</protein>
<dbReference type="NCBIfam" id="TIGR02095">
    <property type="entry name" value="glgA"/>
    <property type="match status" value="1"/>
</dbReference>
<dbReference type="PANTHER" id="PTHR45825:SF11">
    <property type="entry name" value="ALPHA AMYLASE DOMAIN-CONTAINING PROTEIN"/>
    <property type="match status" value="1"/>
</dbReference>
<dbReference type="AlphaFoldDB" id="A0A366HJV7"/>
<gene>
    <name evidence="8" type="primary">glgA</name>
    <name evidence="12" type="ORF">DFR37_101331</name>
</gene>
<keyword evidence="13" id="KW-1185">Reference proteome</keyword>
<comment type="similarity">
    <text evidence="4 8">Belongs to the glycosyltransferase 1 family. Bacterial/plant glycogen synthase subfamily.</text>
</comment>
<feature type="binding site" evidence="8">
    <location>
        <position position="17"/>
    </location>
    <ligand>
        <name>ADP-alpha-D-glucose</name>
        <dbReference type="ChEBI" id="CHEBI:57498"/>
    </ligand>
</feature>
<keyword evidence="6 8" id="KW-0808">Transferase</keyword>
<feature type="domain" description="Glycosyl transferase family 1" evidence="10">
    <location>
        <begin position="296"/>
        <end position="456"/>
    </location>
</feature>
<dbReference type="GO" id="GO:0009011">
    <property type="term" value="F:alpha-1,4-glucan glucosyltransferase (ADP-glucose donor) activity"/>
    <property type="evidence" value="ECO:0007669"/>
    <property type="project" value="UniProtKB-UniRule"/>
</dbReference>
<accession>A0A366HJV7</accession>
<feature type="domain" description="Starch synthase catalytic" evidence="11">
    <location>
        <begin position="4"/>
        <end position="238"/>
    </location>
</feature>
<dbReference type="EMBL" id="QNRQ01000001">
    <property type="protein sequence ID" value="RBP43203.1"/>
    <property type="molecule type" value="Genomic_DNA"/>
</dbReference>
<evidence type="ECO:0000256" key="8">
    <source>
        <dbReference type="HAMAP-Rule" id="MF_00484"/>
    </source>
</evidence>
<sequence>MALKILAVAAEAFPLAKTGGLADAVSGLCRSVQQAGAEVTLLLPAYRGAARHVDNLHEVARLENLPGGAAVLLAGDSPELGTSVLLIQNDDLYDRDDLYVDGNGMEYVDNAVRFAMLGQVGARIAQGIAQVPRPDIVHVHDWHAALVPLYMRQWGVNSVKVMLTLHNVAFQGIFPLDVANSLGIESRFCTESGAEFWSQLSFLKAGIQYADLISVVSRNYAREILSPQFGCGLEQVLAARSDRLVAIPNGIDAELWNPRDDIYLAGRAFDIDRMGDKEACKRELQRNFQLVPDCNATIVAVGSRMTTQKMADVAAQALPAALDAHPDLQVCILGHGDKAIEADLRELGRRYPGRCGVKIGFDEQQAHMLHAGADILLHGSRFEPFGLTPLYAMRYGTIPIGSKVGGMVDTIVDPGRESGITAMRLATGILFEGEAPADMEMAIARAMALRRHPQVWRAMQHNAMAANFSWSRSTPLYARAYQSLRPDIPMETKVEHVGAESAPGTRKEATVTSFALAAARSETVDARRAANRRIRSRGRAARVGSLREVPAS</sequence>